<proteinExistence type="predicted"/>
<reference evidence="1 2" key="1">
    <citation type="journal article" date="2021" name="Commun. Biol.">
        <title>The genome of Shorea leprosula (Dipterocarpaceae) highlights the ecological relevance of drought in aseasonal tropical rainforests.</title>
        <authorList>
            <person name="Ng K.K.S."/>
            <person name="Kobayashi M.J."/>
            <person name="Fawcett J.A."/>
            <person name="Hatakeyama M."/>
            <person name="Paape T."/>
            <person name="Ng C.H."/>
            <person name="Ang C.C."/>
            <person name="Tnah L.H."/>
            <person name="Lee C.T."/>
            <person name="Nishiyama T."/>
            <person name="Sese J."/>
            <person name="O'Brien M.J."/>
            <person name="Copetti D."/>
            <person name="Mohd Noor M.I."/>
            <person name="Ong R.C."/>
            <person name="Putra M."/>
            <person name="Sireger I.Z."/>
            <person name="Indrioko S."/>
            <person name="Kosugi Y."/>
            <person name="Izuno A."/>
            <person name="Isagi Y."/>
            <person name="Lee S.L."/>
            <person name="Shimizu K.K."/>
        </authorList>
    </citation>
    <scope>NUCLEOTIDE SEQUENCE [LARGE SCALE GENOMIC DNA]</scope>
    <source>
        <strain evidence="1">214</strain>
    </source>
</reference>
<dbReference type="PANTHER" id="PTHR34788:SF4">
    <property type="entry name" value="F15I1.22"/>
    <property type="match status" value="1"/>
</dbReference>
<dbReference type="AlphaFoldDB" id="A0AAV5JBG4"/>
<accession>A0AAV5JBG4</accession>
<evidence type="ECO:0000313" key="2">
    <source>
        <dbReference type="Proteomes" id="UP001054252"/>
    </source>
</evidence>
<name>A0AAV5JBG4_9ROSI</name>
<comment type="caution">
    <text evidence="1">The sequence shown here is derived from an EMBL/GenBank/DDBJ whole genome shotgun (WGS) entry which is preliminary data.</text>
</comment>
<protein>
    <submittedName>
        <fullName evidence="1">Uncharacterized protein</fullName>
    </submittedName>
</protein>
<gene>
    <name evidence="1" type="ORF">SLEP1_g21251</name>
</gene>
<keyword evidence="2" id="KW-1185">Reference proteome</keyword>
<dbReference type="PANTHER" id="PTHR34788">
    <property type="entry name" value="F15I1.22"/>
    <property type="match status" value="1"/>
</dbReference>
<dbReference type="EMBL" id="BPVZ01000031">
    <property type="protein sequence ID" value="GKV09811.1"/>
    <property type="molecule type" value="Genomic_DNA"/>
</dbReference>
<organism evidence="1 2">
    <name type="scientific">Rubroshorea leprosula</name>
    <dbReference type="NCBI Taxonomy" id="152421"/>
    <lineage>
        <taxon>Eukaryota</taxon>
        <taxon>Viridiplantae</taxon>
        <taxon>Streptophyta</taxon>
        <taxon>Embryophyta</taxon>
        <taxon>Tracheophyta</taxon>
        <taxon>Spermatophyta</taxon>
        <taxon>Magnoliopsida</taxon>
        <taxon>eudicotyledons</taxon>
        <taxon>Gunneridae</taxon>
        <taxon>Pentapetalae</taxon>
        <taxon>rosids</taxon>
        <taxon>malvids</taxon>
        <taxon>Malvales</taxon>
        <taxon>Dipterocarpaceae</taxon>
        <taxon>Rubroshorea</taxon>
    </lineage>
</organism>
<evidence type="ECO:0000313" key="1">
    <source>
        <dbReference type="EMBL" id="GKV09811.1"/>
    </source>
</evidence>
<sequence>MAADDQTNPKAPPPTQLTTPFRWSTRRKTILRRRKPPTIRLGSGKKHKRGFSLARILRRIKLRWLKLQYTCMLRKLKEYYRNLIKDIAEAGSTIETFQQRFLMETSFAVPVMGVSFNSFPSATGSNRPSALFM</sequence>
<dbReference type="Proteomes" id="UP001054252">
    <property type="component" value="Unassembled WGS sequence"/>
</dbReference>